<keyword evidence="3 6" id="KW-0479">Metal-binding</keyword>
<keyword evidence="10" id="KW-1185">Reference proteome</keyword>
<dbReference type="PROSITE" id="PS51007">
    <property type="entry name" value="CYTC"/>
    <property type="match status" value="2"/>
</dbReference>
<evidence type="ECO:0000256" key="7">
    <source>
        <dbReference type="SAM" id="MobiDB-lite"/>
    </source>
</evidence>
<sequence length="534" mass="58646">MEKQLGRKLDSGRVELGRVLFFDRFLGLHNDNSCSGCHSPTAGFGDTQSIAIGVDNNGVVGPGRGGPRNQRRTPSVINNAFYPRLMLNGRFAAVSGNPFDNSKGFFFPEPEGTVRFPPNDPRFVHLLQAQAHIPFTELPEMAGFSKIRETSFTSSRFQTAAQGQGSVSLFAAEKSAEPRLDAKAPTRLLVFPQRTPRLSLKEAKEKEDAPVVDFTKFDHPPHGAHGVPLPPPLVTQLPDDTVQEFRNEPIRDVVAGRLNANEAYRREFAKVFPEVAKGGPISFDMVGQAIAEFEFSLTFANAPIDRFARGERSAMTAQQKQGALLFFGKANCAACHAARSKSPDGGEFHHEMFSDFEMRVIGVPQIAPRFGVDAAGKPTGNVPFRNDKGQFTEDGTQDFGLEDITADPADRYKFRTSPLRNISLQPAFFHNGAFTRLEDAIRHHLNVKGSIQTYSAASAGVASDLRAIQGPTEPVLQRLDPLLAKPVALTDDEFKALVAFVRDGLLDPRAKPQNLRKQVPKKLPSGQPLQKFEF</sequence>
<feature type="domain" description="Cytochrome c" evidence="8">
    <location>
        <begin position="317"/>
        <end position="505"/>
    </location>
</feature>
<dbReference type="InterPro" id="IPR036909">
    <property type="entry name" value="Cyt_c-like_dom_sf"/>
</dbReference>
<keyword evidence="9" id="KW-0575">Peroxidase</keyword>
<feature type="domain" description="Cytochrome c" evidence="8">
    <location>
        <begin position="12"/>
        <end position="190"/>
    </location>
</feature>
<dbReference type="Gene3D" id="1.10.760.10">
    <property type="entry name" value="Cytochrome c-like domain"/>
    <property type="match status" value="2"/>
</dbReference>
<evidence type="ECO:0000256" key="1">
    <source>
        <dbReference type="ARBA" id="ARBA00004196"/>
    </source>
</evidence>
<evidence type="ECO:0000256" key="6">
    <source>
        <dbReference type="PROSITE-ProRule" id="PRU00433"/>
    </source>
</evidence>
<dbReference type="InterPro" id="IPR051395">
    <property type="entry name" value="Cytochrome_c_Peroxidase/MauG"/>
</dbReference>
<dbReference type="RefSeq" id="WP_321545684.1">
    <property type="nucleotide sequence ID" value="NZ_JAXIVS010000003.1"/>
</dbReference>
<dbReference type="EC" id="1.11.1.5" evidence="9"/>
<dbReference type="PANTHER" id="PTHR30600">
    <property type="entry name" value="CYTOCHROME C PEROXIDASE-RELATED"/>
    <property type="match status" value="1"/>
</dbReference>
<evidence type="ECO:0000313" key="9">
    <source>
        <dbReference type="EMBL" id="MDY7226964.1"/>
    </source>
</evidence>
<name>A0ABU5H230_9BACT</name>
<reference evidence="9 10" key="1">
    <citation type="submission" date="2023-12" db="EMBL/GenBank/DDBJ databases">
        <title>the genome sequence of Hyalangium sp. s54d21.</title>
        <authorList>
            <person name="Zhang X."/>
        </authorList>
    </citation>
    <scope>NUCLEOTIDE SEQUENCE [LARGE SCALE GENOMIC DNA]</scope>
    <source>
        <strain evidence="10">s54d21</strain>
    </source>
</reference>
<evidence type="ECO:0000259" key="8">
    <source>
        <dbReference type="PROSITE" id="PS51007"/>
    </source>
</evidence>
<dbReference type="InterPro" id="IPR004852">
    <property type="entry name" value="Di-haem_cyt_c_peroxidsae"/>
</dbReference>
<proteinExistence type="predicted"/>
<dbReference type="GO" id="GO:0004130">
    <property type="term" value="F:cytochrome-c peroxidase activity"/>
    <property type="evidence" value="ECO:0007669"/>
    <property type="project" value="UniProtKB-EC"/>
</dbReference>
<dbReference type="Proteomes" id="UP001291309">
    <property type="component" value="Unassembled WGS sequence"/>
</dbReference>
<comment type="caution">
    <text evidence="9">The sequence shown here is derived from an EMBL/GenBank/DDBJ whole genome shotgun (WGS) entry which is preliminary data.</text>
</comment>
<evidence type="ECO:0000256" key="3">
    <source>
        <dbReference type="ARBA" id="ARBA00022723"/>
    </source>
</evidence>
<dbReference type="SUPFAM" id="SSF46626">
    <property type="entry name" value="Cytochrome c"/>
    <property type="match status" value="2"/>
</dbReference>
<keyword evidence="2 6" id="KW-0349">Heme</keyword>
<evidence type="ECO:0000256" key="4">
    <source>
        <dbReference type="ARBA" id="ARBA00023002"/>
    </source>
</evidence>
<gene>
    <name evidence="9" type="ORF">SYV04_11210</name>
</gene>
<keyword evidence="4 9" id="KW-0560">Oxidoreductase</keyword>
<dbReference type="EMBL" id="JAXIVS010000003">
    <property type="protein sequence ID" value="MDY7226964.1"/>
    <property type="molecule type" value="Genomic_DNA"/>
</dbReference>
<accession>A0ABU5H230</accession>
<feature type="region of interest" description="Disordered" evidence="7">
    <location>
        <begin position="511"/>
        <end position="534"/>
    </location>
</feature>
<comment type="subcellular location">
    <subcellularLocation>
        <location evidence="1">Cell envelope</location>
    </subcellularLocation>
</comment>
<organism evidence="9 10">
    <name type="scientific">Hyalangium rubrum</name>
    <dbReference type="NCBI Taxonomy" id="3103134"/>
    <lineage>
        <taxon>Bacteria</taxon>
        <taxon>Pseudomonadati</taxon>
        <taxon>Myxococcota</taxon>
        <taxon>Myxococcia</taxon>
        <taxon>Myxococcales</taxon>
        <taxon>Cystobacterineae</taxon>
        <taxon>Archangiaceae</taxon>
        <taxon>Hyalangium</taxon>
    </lineage>
</organism>
<dbReference type="Pfam" id="PF03150">
    <property type="entry name" value="CCP_MauG"/>
    <property type="match status" value="2"/>
</dbReference>
<protein>
    <submittedName>
        <fullName evidence="9">Cytochrome c peroxidase</fullName>
        <ecNumber evidence="9">1.11.1.5</ecNumber>
    </submittedName>
</protein>
<evidence type="ECO:0000256" key="5">
    <source>
        <dbReference type="ARBA" id="ARBA00023004"/>
    </source>
</evidence>
<dbReference type="InterPro" id="IPR009056">
    <property type="entry name" value="Cyt_c-like_dom"/>
</dbReference>
<evidence type="ECO:0000256" key="2">
    <source>
        <dbReference type="ARBA" id="ARBA00022617"/>
    </source>
</evidence>
<keyword evidence="5 6" id="KW-0408">Iron</keyword>
<evidence type="ECO:0000313" key="10">
    <source>
        <dbReference type="Proteomes" id="UP001291309"/>
    </source>
</evidence>